<dbReference type="Proteomes" id="UP000007517">
    <property type="component" value="Chromosome"/>
</dbReference>
<dbReference type="Pfam" id="PF03816">
    <property type="entry name" value="LytR_cpsA_psr"/>
    <property type="match status" value="1"/>
</dbReference>
<dbReference type="PANTHER" id="PTHR33392:SF6">
    <property type="entry name" value="POLYISOPRENYL-TEICHOIC ACID--PEPTIDOGLYCAN TEICHOIC ACID TRANSFERASE TAGU"/>
    <property type="match status" value="1"/>
</dbReference>
<dbReference type="Gene3D" id="3.40.630.190">
    <property type="entry name" value="LCP protein"/>
    <property type="match status" value="1"/>
</dbReference>
<dbReference type="KEGG" id="bsd:BLASA_4137"/>
<dbReference type="Gene3D" id="3.30.70.2390">
    <property type="match status" value="1"/>
</dbReference>
<evidence type="ECO:0000259" key="3">
    <source>
        <dbReference type="Pfam" id="PF03816"/>
    </source>
</evidence>
<reference evidence="5 6" key="1">
    <citation type="journal article" date="2012" name="J. Bacteriol.">
        <title>Genome Sequence of Blastococcus saxobsidens DD2, a Stone-Inhabiting Bacterium.</title>
        <authorList>
            <person name="Chouaia B."/>
            <person name="Crotti E."/>
            <person name="Brusetti L."/>
            <person name="Daffonchio D."/>
            <person name="Essoussi I."/>
            <person name="Nouioui I."/>
            <person name="Sbissi I."/>
            <person name="Ghodhbane-Gtari F."/>
            <person name="Gtari M."/>
            <person name="Vacherie B."/>
            <person name="Barbe V."/>
            <person name="Medigue C."/>
            <person name="Gury J."/>
            <person name="Pujic P."/>
            <person name="Normand P."/>
        </authorList>
    </citation>
    <scope>NUCLEOTIDE SEQUENCE [LARGE SCALE GENOMIC DNA]</scope>
    <source>
        <strain evidence="5 6">DD2</strain>
    </source>
</reference>
<dbReference type="NCBIfam" id="TIGR00350">
    <property type="entry name" value="lytR_cpsA_psr"/>
    <property type="match status" value="1"/>
</dbReference>
<dbReference type="RefSeq" id="WP_014377836.1">
    <property type="nucleotide sequence ID" value="NC_016943.1"/>
</dbReference>
<reference evidence="6" key="2">
    <citation type="submission" date="2012-02" db="EMBL/GenBank/DDBJ databases">
        <title>Complete genome sequence of Blastococcus saxobsidens strain DD2.</title>
        <authorList>
            <person name="Genoscope."/>
        </authorList>
    </citation>
    <scope>NUCLEOTIDE SEQUENCE [LARGE SCALE GENOMIC DNA]</scope>
    <source>
        <strain evidence="6">DD2</strain>
    </source>
</reference>
<evidence type="ECO:0000259" key="4">
    <source>
        <dbReference type="Pfam" id="PF13399"/>
    </source>
</evidence>
<dbReference type="InterPro" id="IPR004474">
    <property type="entry name" value="LytR_CpsA_psr"/>
</dbReference>
<dbReference type="PANTHER" id="PTHR33392">
    <property type="entry name" value="POLYISOPRENYL-TEICHOIC ACID--PEPTIDOGLYCAN TEICHOIC ACID TRANSFERASE TAGU"/>
    <property type="match status" value="1"/>
</dbReference>
<evidence type="ECO:0000256" key="2">
    <source>
        <dbReference type="SAM" id="MobiDB-lite"/>
    </source>
</evidence>
<feature type="domain" description="LytR/CpsA/Psr regulator C-terminal" evidence="4">
    <location>
        <begin position="350"/>
        <end position="436"/>
    </location>
</feature>
<dbReference type="EMBL" id="FO117623">
    <property type="protein sequence ID" value="CCG04964.1"/>
    <property type="molecule type" value="Genomic_DNA"/>
</dbReference>
<dbReference type="HOGENOM" id="CLU_016455_4_0_11"/>
<dbReference type="InterPro" id="IPR050922">
    <property type="entry name" value="LytR/CpsA/Psr_CW_biosynth"/>
</dbReference>
<organism evidence="5 6">
    <name type="scientific">Blastococcus saxobsidens (strain DD2)</name>
    <dbReference type="NCBI Taxonomy" id="1146883"/>
    <lineage>
        <taxon>Bacteria</taxon>
        <taxon>Bacillati</taxon>
        <taxon>Actinomycetota</taxon>
        <taxon>Actinomycetes</taxon>
        <taxon>Geodermatophilales</taxon>
        <taxon>Geodermatophilaceae</taxon>
        <taxon>Blastococcus</taxon>
    </lineage>
</organism>
<proteinExistence type="inferred from homology"/>
<feature type="domain" description="Cell envelope-related transcriptional attenuator" evidence="3">
    <location>
        <begin position="88"/>
        <end position="249"/>
    </location>
</feature>
<protein>
    <submittedName>
        <fullName evidence="5">Cell envelope-related function transcriptional attenuator common domain</fullName>
    </submittedName>
</protein>
<keyword evidence="6" id="KW-1185">Reference proteome</keyword>
<name>H6RKZ7_BLASD</name>
<accession>H6RKZ7</accession>
<dbReference type="AlphaFoldDB" id="H6RKZ7"/>
<sequence length="467" mass="48438">MNRLAATTRGVAALLAVALLATSGWGWYLGRVADASVSRTNAIPTSGNEGTGRAGEALNLLLVGNDSRASATEEQLDALNTEASKGINTDTMILAHVPADGSGASFVSFPRDSYVQIPGYGWDKLNAAYAYGYTREAPDDATDKQKQAAGAQLLIRTISQLTGLQIDHYAEVDLLGFFNLSSVVGGVEVNLCEPAQDSFSGVDLDAGVQTISGEQALAFVRQRHGLPRGDFDRIVRQQTFIGGMIRKMLSDNVLLDLGKQRELVGAAADSLTVDQSLDLFELAGQMQSATAGNVEFQTVPNVGTDQEDGKSIVRLEDEDTLHDFFAQLSAAPEEEDAPSSEAPATVDPSTVEVDVYNGSGISGLAGKAADALTAGGFAVGATGNASSMDHEQTEVRHAAGDEALAQTVAAAIPGAVVKESDDAATGTVQLVLGSDFNGVGQAVTPAPAATATETEDPRTAADTTCIN</sequence>
<dbReference type="InterPro" id="IPR027381">
    <property type="entry name" value="LytR/CpsA/Psr_C"/>
</dbReference>
<evidence type="ECO:0000313" key="6">
    <source>
        <dbReference type="Proteomes" id="UP000007517"/>
    </source>
</evidence>
<dbReference type="Pfam" id="PF13399">
    <property type="entry name" value="LytR_C"/>
    <property type="match status" value="1"/>
</dbReference>
<evidence type="ECO:0000256" key="1">
    <source>
        <dbReference type="ARBA" id="ARBA00006068"/>
    </source>
</evidence>
<comment type="similarity">
    <text evidence="1">Belongs to the LytR/CpsA/Psr (LCP) family.</text>
</comment>
<evidence type="ECO:0000313" key="5">
    <source>
        <dbReference type="EMBL" id="CCG04964.1"/>
    </source>
</evidence>
<feature type="region of interest" description="Disordered" evidence="2">
    <location>
        <begin position="446"/>
        <end position="467"/>
    </location>
</feature>
<dbReference type="STRING" id="1146883.BLASA_4137"/>
<gene>
    <name evidence="5" type="ordered locus">BLASA_4137</name>
</gene>
<dbReference type="eggNOG" id="COG1316">
    <property type="taxonomic scope" value="Bacteria"/>
</dbReference>